<feature type="domain" description="DUF4145" evidence="1">
    <location>
        <begin position="21"/>
        <end position="100"/>
    </location>
</feature>
<evidence type="ECO:0000259" key="1">
    <source>
        <dbReference type="Pfam" id="PF13643"/>
    </source>
</evidence>
<proteinExistence type="predicted"/>
<dbReference type="EC" id="3.1.21.3" evidence="2"/>
<evidence type="ECO:0000313" key="2">
    <source>
        <dbReference type="EMBL" id="GAL70204.1"/>
    </source>
</evidence>
<dbReference type="EMBL" id="BBNS01000004">
    <property type="protein sequence ID" value="GAL70204.1"/>
    <property type="molecule type" value="Genomic_DNA"/>
</dbReference>
<accession>A0A090W419</accession>
<dbReference type="GO" id="GO:0009035">
    <property type="term" value="F:type I site-specific deoxyribonuclease activity"/>
    <property type="evidence" value="ECO:0007669"/>
    <property type="project" value="UniProtKB-EC"/>
</dbReference>
<organism evidence="2 3">
    <name type="scientific">Jejuia pallidilutea</name>
    <dbReference type="NCBI Taxonomy" id="504487"/>
    <lineage>
        <taxon>Bacteria</taxon>
        <taxon>Pseudomonadati</taxon>
        <taxon>Bacteroidota</taxon>
        <taxon>Flavobacteriia</taxon>
        <taxon>Flavobacteriales</taxon>
        <taxon>Flavobacteriaceae</taxon>
        <taxon>Jejuia</taxon>
    </lineage>
</organism>
<name>A0A090W419_9FLAO</name>
<comment type="caution">
    <text evidence="2">The sequence shown here is derived from an EMBL/GenBank/DDBJ whole genome shotgun (WGS) entry which is preliminary data.</text>
</comment>
<dbReference type="InterPro" id="IPR025285">
    <property type="entry name" value="DUF4145"/>
</dbReference>
<dbReference type="RefSeq" id="WP_238567140.1">
    <property type="nucleotide sequence ID" value="NZ_BBNS01000004.1"/>
</dbReference>
<evidence type="ECO:0000313" key="3">
    <source>
        <dbReference type="Proteomes" id="UP000029646"/>
    </source>
</evidence>
<gene>
    <name evidence="2" type="ORF">JCM19302_2779</name>
</gene>
<protein>
    <submittedName>
        <fullName evidence="2">Type I restriction-modification system restriction subunit R</fullName>
        <ecNumber evidence="2">3.1.21.3</ecNumber>
    </submittedName>
</protein>
<keyword evidence="2" id="KW-0378">Hydrolase</keyword>
<dbReference type="Proteomes" id="UP000029646">
    <property type="component" value="Unassembled WGS sequence"/>
</dbReference>
<sequence length="151" mass="17532">MSNFNFLKQDFPALYNEAVNAEKYTFTEPKYAALLCRTVLELGLNWLYDNDEEFTKPYDTKLASLLFHYDFKSSIKPSLFRELDLVRRFGNDGAHGNPVSARKSLVSLKAIFGFSVYLVKYYGEADTVVPNFDEALLPRQMKPRKIKLRRN</sequence>
<dbReference type="AlphaFoldDB" id="A0A090W419"/>
<reference evidence="2 3" key="1">
    <citation type="journal article" date="2014" name="Genome Announc.">
        <title>Draft Genome Sequence of Marine Flavobacterium Jejuia pallidilutea Strain 11shimoA1 and Pigmentation Mutants.</title>
        <authorList>
            <person name="Takatani N."/>
            <person name="Nakanishi M."/>
            <person name="Meirelles P."/>
            <person name="Mino S."/>
            <person name="Suda W."/>
            <person name="Oshima K."/>
            <person name="Hattori M."/>
            <person name="Ohkuma M."/>
            <person name="Hosokawa M."/>
            <person name="Miyashita K."/>
            <person name="Thompson F.L."/>
            <person name="Niwa A."/>
            <person name="Sawabe T."/>
            <person name="Sawabe T."/>
        </authorList>
    </citation>
    <scope>NUCLEOTIDE SEQUENCE [LARGE SCALE GENOMIC DNA]</scope>
    <source>
        <strain evidence="3">JCM19302</strain>
    </source>
</reference>
<dbReference type="Pfam" id="PF13643">
    <property type="entry name" value="DUF4145"/>
    <property type="match status" value="1"/>
</dbReference>